<dbReference type="Proteomes" id="UP000006008">
    <property type="component" value="Unassembled WGS sequence"/>
</dbReference>
<gene>
    <name evidence="1" type="ORF">HMPREF9450_02125</name>
</gene>
<comment type="caution">
    <text evidence="1">The sequence shown here is derived from an EMBL/GenBank/DDBJ whole genome shotgun (WGS) entry which is preliminary data.</text>
</comment>
<dbReference type="OrthoDB" id="1100977at2"/>
<dbReference type="HOGENOM" id="CLU_697632_0_0_10"/>
<organism evidence="1 2">
    <name type="scientific">Alistipes indistinctus YIT 12060</name>
    <dbReference type="NCBI Taxonomy" id="742725"/>
    <lineage>
        <taxon>Bacteria</taxon>
        <taxon>Pseudomonadati</taxon>
        <taxon>Bacteroidota</taxon>
        <taxon>Bacteroidia</taxon>
        <taxon>Bacteroidales</taxon>
        <taxon>Rikenellaceae</taxon>
        <taxon>Alistipes</taxon>
    </lineage>
</organism>
<accession>G5H939</accession>
<dbReference type="RefSeq" id="WP_009134931.1">
    <property type="nucleotide sequence ID" value="NZ_CP102250.1"/>
</dbReference>
<dbReference type="EMBL" id="ADLD01000013">
    <property type="protein sequence ID" value="EHB92076.1"/>
    <property type="molecule type" value="Genomic_DNA"/>
</dbReference>
<keyword evidence="2" id="KW-1185">Reference proteome</keyword>
<evidence type="ECO:0000313" key="1">
    <source>
        <dbReference type="EMBL" id="EHB92076.1"/>
    </source>
</evidence>
<name>G5H939_9BACT</name>
<proteinExistence type="predicted"/>
<dbReference type="AlphaFoldDB" id="G5H939"/>
<dbReference type="PATRIC" id="fig|742725.3.peg.2195"/>
<sequence>MALGKTNISIDLVRRTIGSSKTDVGGLCLEDKVNMFSYYKPIDSQAQSTDPNTDWPSNIKQNFGINIPELTLPVDTALNWTRDKPVGGRLSPYRLTDFGGYEHNARPCLSSGCMGTVSVNMSDVGYTTRTFTFEQIPASSKTNVSALNMKGIQYYYWGFALLTSLTATEGKLITCDKTIGEGGNSITVDFFEIGAGTHHKYMLFVLSKVKATGGFGEADNINDLNAEPLVVYHNSTFINPVPLNIFNSILISAKMTGINTDGAKYTFYPFSNFTSSPLLFHGTQYAYVKVTITNIAEHEVRYTTLQEVEVVSFWGTVEKGTPLVLDATTGNRVSMIVLAAGESRDYVLEIEQFAWHNGDFQLDNYPTGVVNSYIKLGFGELLDQTGTFQIQARNI</sequence>
<evidence type="ECO:0000313" key="2">
    <source>
        <dbReference type="Proteomes" id="UP000006008"/>
    </source>
</evidence>
<dbReference type="STRING" id="742725.HMPREF9450_02125"/>
<reference evidence="1 2" key="1">
    <citation type="submission" date="2011-08" db="EMBL/GenBank/DDBJ databases">
        <title>The Genome Sequence of Alistipes indistinctus YIT 12060.</title>
        <authorList>
            <consortium name="The Broad Institute Genome Sequencing Platform"/>
            <person name="Earl A."/>
            <person name="Ward D."/>
            <person name="Feldgarden M."/>
            <person name="Gevers D."/>
            <person name="Morotomi M."/>
            <person name="Young S.K."/>
            <person name="Zeng Q."/>
            <person name="Gargeya S."/>
            <person name="Fitzgerald M."/>
            <person name="Haas B."/>
            <person name="Abouelleil A."/>
            <person name="Alvarado L."/>
            <person name="Arachchi H.M."/>
            <person name="Berlin A."/>
            <person name="Brown A."/>
            <person name="Chapman S.B."/>
            <person name="Chen Z."/>
            <person name="Dunbar C."/>
            <person name="Freedman E."/>
            <person name="Gearin G."/>
            <person name="Gellesch M."/>
            <person name="Goldberg J."/>
            <person name="Griggs A."/>
            <person name="Gujja S."/>
            <person name="Heiman D."/>
            <person name="Howarth C."/>
            <person name="Larson L."/>
            <person name="Lui A."/>
            <person name="MacDonald P.J.P."/>
            <person name="Montmayeur A."/>
            <person name="Murphy C."/>
            <person name="Neiman D."/>
            <person name="Pearson M."/>
            <person name="Priest M."/>
            <person name="Roberts A."/>
            <person name="Saif S."/>
            <person name="Shea T."/>
            <person name="Shenoy N."/>
            <person name="Sisk P."/>
            <person name="Stolte C."/>
            <person name="Sykes S."/>
            <person name="Wortman J."/>
            <person name="Nusbaum C."/>
            <person name="Birren B."/>
        </authorList>
    </citation>
    <scope>NUCLEOTIDE SEQUENCE [LARGE SCALE GENOMIC DNA]</scope>
    <source>
        <strain evidence="1 2">YIT 12060</strain>
    </source>
</reference>
<protein>
    <submittedName>
        <fullName evidence="1">Uncharacterized protein</fullName>
    </submittedName>
</protein>
<dbReference type="GeneID" id="92814854"/>